<feature type="region of interest" description="Disordered" evidence="1">
    <location>
        <begin position="303"/>
        <end position="327"/>
    </location>
</feature>
<evidence type="ECO:0000256" key="1">
    <source>
        <dbReference type="SAM" id="MobiDB-lite"/>
    </source>
</evidence>
<dbReference type="Proteomes" id="UP000095280">
    <property type="component" value="Unplaced"/>
</dbReference>
<keyword evidence="2" id="KW-1185">Reference proteome</keyword>
<evidence type="ECO:0000313" key="3">
    <source>
        <dbReference type="WBParaSite" id="maker-unitig_42679-snap-gene-0.2-mRNA-1"/>
    </source>
</evidence>
<evidence type="ECO:0000313" key="2">
    <source>
        <dbReference type="Proteomes" id="UP000095280"/>
    </source>
</evidence>
<dbReference type="AlphaFoldDB" id="A0A1I8FPY1"/>
<organism evidence="2 3">
    <name type="scientific">Macrostomum lignano</name>
    <dbReference type="NCBI Taxonomy" id="282301"/>
    <lineage>
        <taxon>Eukaryota</taxon>
        <taxon>Metazoa</taxon>
        <taxon>Spiralia</taxon>
        <taxon>Lophotrochozoa</taxon>
        <taxon>Platyhelminthes</taxon>
        <taxon>Rhabditophora</taxon>
        <taxon>Macrostomorpha</taxon>
        <taxon>Macrostomida</taxon>
        <taxon>Macrostomidae</taxon>
        <taxon>Macrostomum</taxon>
    </lineage>
</organism>
<proteinExistence type="predicted"/>
<reference evidence="3" key="1">
    <citation type="submission" date="2016-11" db="UniProtKB">
        <authorList>
            <consortium name="WormBaseParasite"/>
        </authorList>
    </citation>
    <scope>IDENTIFICATION</scope>
</reference>
<feature type="compositionally biased region" description="Basic residues" evidence="1">
    <location>
        <begin position="311"/>
        <end position="322"/>
    </location>
</feature>
<protein>
    <submittedName>
        <fullName evidence="3">Fe_hyd_lg_C domain-containing protein</fullName>
    </submittedName>
</protein>
<name>A0A1I8FPY1_9PLAT</name>
<sequence>RTGSQMEERTRQWLSVPGIPELLGIAQRFGERDDFSDGLLAGQPQSTGCWRRRPRLSDFAVVGAPRLRLPFWTRRLRSGAAQPAGSAGSPGCQPGVANSAPHCADSAAKRIRRSWPPSCCTLAAFGSAGLSGLLVELAVRFASANPEQLAGALDAMLSDNPGRRGRCCRASTDGASVAASLPGAVRSPHAAASPSGGPTAAKRRPVEDLRLVAGQRVLIRSAISAWLAAAGGQQEPQQALLRLTDRLTARCRILCPPASCGRCSRLRWSLAAGRAALDVIELHDSDAIADCLLQRLLSAARLAPSPAPPTQRRRSPRKKRPARSGADWLGALGPASCLRLLRLLDAGPGRPVLPTCWR</sequence>
<accession>A0A1I8FPY1</accession>
<dbReference type="WBParaSite" id="maker-unitig_42679-snap-gene-0.2-mRNA-1">
    <property type="protein sequence ID" value="maker-unitig_42679-snap-gene-0.2-mRNA-1"/>
    <property type="gene ID" value="maker-unitig_42679-snap-gene-0.2"/>
</dbReference>